<dbReference type="EMBL" id="BEZZ01000254">
    <property type="protein sequence ID" value="GCC29510.1"/>
    <property type="molecule type" value="Genomic_DNA"/>
</dbReference>
<evidence type="ECO:0000256" key="4">
    <source>
        <dbReference type="ARBA" id="ARBA00022968"/>
    </source>
</evidence>
<reference evidence="8 9" key="1">
    <citation type="journal article" date="2018" name="Nat. Ecol. Evol.">
        <title>Shark genomes provide insights into elasmobranch evolution and the origin of vertebrates.</title>
        <authorList>
            <person name="Hara Y"/>
            <person name="Yamaguchi K"/>
            <person name="Onimaru K"/>
            <person name="Kadota M"/>
            <person name="Koyanagi M"/>
            <person name="Keeley SD"/>
            <person name="Tatsumi K"/>
            <person name="Tanaka K"/>
            <person name="Motone F"/>
            <person name="Kageyama Y"/>
            <person name="Nozu R"/>
            <person name="Adachi N"/>
            <person name="Nishimura O"/>
            <person name="Nakagawa R"/>
            <person name="Tanegashima C"/>
            <person name="Kiyatake I"/>
            <person name="Matsumoto R"/>
            <person name="Murakumo K"/>
            <person name="Nishida K"/>
            <person name="Terakita A"/>
            <person name="Kuratani S"/>
            <person name="Sato K"/>
            <person name="Hyodo S Kuraku.S."/>
        </authorList>
    </citation>
    <scope>NUCLEOTIDE SEQUENCE [LARGE SCALE GENOMIC DNA]</scope>
</reference>
<dbReference type="GO" id="GO:0006493">
    <property type="term" value="P:protein O-linked glycosylation"/>
    <property type="evidence" value="ECO:0007669"/>
    <property type="project" value="UniProtKB-ARBA"/>
</dbReference>
<dbReference type="PANTHER" id="PTHR23033">
    <property type="entry name" value="BETA1,3-GALACTOSYLTRANSFERASE"/>
    <property type="match status" value="1"/>
</dbReference>
<evidence type="ECO:0000256" key="5">
    <source>
        <dbReference type="ARBA" id="ARBA00022989"/>
    </source>
</evidence>
<accession>A0A401SGP0</accession>
<organism evidence="8 9">
    <name type="scientific">Chiloscyllium punctatum</name>
    <name type="common">Brownbanded bambooshark</name>
    <name type="synonym">Hemiscyllium punctatum</name>
    <dbReference type="NCBI Taxonomy" id="137246"/>
    <lineage>
        <taxon>Eukaryota</taxon>
        <taxon>Metazoa</taxon>
        <taxon>Chordata</taxon>
        <taxon>Craniata</taxon>
        <taxon>Vertebrata</taxon>
        <taxon>Chondrichthyes</taxon>
        <taxon>Elasmobranchii</taxon>
        <taxon>Galeomorphii</taxon>
        <taxon>Galeoidea</taxon>
        <taxon>Orectolobiformes</taxon>
        <taxon>Hemiscylliidae</taxon>
        <taxon>Chiloscyllium</taxon>
    </lineage>
</organism>
<evidence type="ECO:0000256" key="7">
    <source>
        <dbReference type="SAM" id="Phobius"/>
    </source>
</evidence>
<evidence type="ECO:0000256" key="3">
    <source>
        <dbReference type="ARBA" id="ARBA00022692"/>
    </source>
</evidence>
<dbReference type="FunFam" id="3.90.550.50:FF:000016">
    <property type="entry name" value="C1GALT1-specific chaperone 1"/>
    <property type="match status" value="1"/>
</dbReference>
<evidence type="ECO:0000313" key="9">
    <source>
        <dbReference type="Proteomes" id="UP000287033"/>
    </source>
</evidence>
<comment type="similarity">
    <text evidence="2">Belongs to the glycosyltransferase 31 family. Beta3-Gal-T subfamily.</text>
</comment>
<comment type="subcellular location">
    <subcellularLocation>
        <location evidence="1">Membrane</location>
        <topology evidence="1">Single-pass type II membrane protein</topology>
    </subcellularLocation>
</comment>
<dbReference type="Proteomes" id="UP000287033">
    <property type="component" value="Unassembled WGS sequence"/>
</dbReference>
<keyword evidence="3 7" id="KW-0812">Transmembrane</keyword>
<name>A0A401SGP0_CHIPU</name>
<evidence type="ECO:0000256" key="1">
    <source>
        <dbReference type="ARBA" id="ARBA00004606"/>
    </source>
</evidence>
<dbReference type="STRING" id="137246.A0A401SGP0"/>
<dbReference type="PANTHER" id="PTHR23033:SF2">
    <property type="entry name" value="C1GALT1-SPECIFIC CHAPERONE 1"/>
    <property type="match status" value="1"/>
</dbReference>
<dbReference type="GO" id="GO:0016263">
    <property type="term" value="F:glycoprotein-N-acetylgalactosamine 3-beta-galactosyltransferase activity"/>
    <property type="evidence" value="ECO:0007669"/>
    <property type="project" value="TreeGrafter"/>
</dbReference>
<keyword evidence="4" id="KW-0735">Signal-anchor</keyword>
<keyword evidence="9" id="KW-1185">Reference proteome</keyword>
<comment type="caution">
    <text evidence="8">The sequence shown here is derived from an EMBL/GenBank/DDBJ whole genome shotgun (WGS) entry which is preliminary data.</text>
</comment>
<dbReference type="AlphaFoldDB" id="A0A401SGP0"/>
<dbReference type="GO" id="GO:0016020">
    <property type="term" value="C:membrane"/>
    <property type="evidence" value="ECO:0007669"/>
    <property type="project" value="UniProtKB-SubCell"/>
</dbReference>
<keyword evidence="6 7" id="KW-0472">Membrane</keyword>
<feature type="transmembrane region" description="Helical" evidence="7">
    <location>
        <begin position="52"/>
        <end position="69"/>
    </location>
</feature>
<evidence type="ECO:0000256" key="6">
    <source>
        <dbReference type="ARBA" id="ARBA00023136"/>
    </source>
</evidence>
<dbReference type="Gene3D" id="3.90.550.50">
    <property type="match status" value="1"/>
</dbReference>
<protein>
    <recommendedName>
        <fullName evidence="10">C1GALT1-specific chaperone 1</fullName>
    </recommendedName>
</protein>
<dbReference type="InterPro" id="IPR026050">
    <property type="entry name" value="C1GALT1/C1GALT1_chp1"/>
</dbReference>
<proteinExistence type="inferred from homology"/>
<evidence type="ECO:0000256" key="2">
    <source>
        <dbReference type="ARBA" id="ARBA00006462"/>
    </source>
</evidence>
<dbReference type="OMA" id="WVMMRKA"/>
<dbReference type="OrthoDB" id="414175at2759"/>
<gene>
    <name evidence="8" type="ORF">chiPu_0007952</name>
</gene>
<keyword evidence="5 7" id="KW-1133">Transmembrane helix</keyword>
<evidence type="ECO:0008006" key="10">
    <source>
        <dbReference type="Google" id="ProtNLM"/>
    </source>
</evidence>
<sequence>MSRRRDHRPVAAKLLQRIGRGKTMQGKDTERPGLLRIRLEAEAKMIKEGSSFMKGVILGGIVCLVFTLFNNTKISGELGLRSHEHRHLKAPDKEELLKLPETKRMELSLTIRVLCLIMVTPKEIGYWASVVETWSKHCDKAVFYSPETIKVFESVSLATEDQWIQTRRAFQHAYENFKDEYNWFFLAKSSTFAIIENLKFFLLNKDPEQPFYIGHSVKSGELEYVEFSSGVVLSIEALERLYRVLDDPMKCPEKGSLLWKMSEEKELAVCLKYTGIVADNAEDNEGKELFNSKNINTLVVEAMSNHPSEVVEGCCSDVAITFHGHSPNHMHVLMYGVYRLRPYGHIFNDALIFMPPLNSDND</sequence>
<evidence type="ECO:0000313" key="8">
    <source>
        <dbReference type="EMBL" id="GCC29510.1"/>
    </source>
</evidence>